<evidence type="ECO:0000259" key="2">
    <source>
        <dbReference type="Pfam" id="PF13088"/>
    </source>
</evidence>
<accession>A0A1N6SMM6</accession>
<proteinExistence type="predicted"/>
<feature type="chain" id="PRO_5010368195" evidence="1">
    <location>
        <begin position="26"/>
        <end position="432"/>
    </location>
</feature>
<dbReference type="PANTHER" id="PTHR43752">
    <property type="entry name" value="BNR/ASP-BOX REPEAT FAMILY PROTEIN"/>
    <property type="match status" value="1"/>
</dbReference>
<feature type="domain" description="Sialidase" evidence="2">
    <location>
        <begin position="79"/>
        <end position="409"/>
    </location>
</feature>
<dbReference type="AlphaFoldDB" id="A0A1N6SMM6"/>
<evidence type="ECO:0000313" key="3">
    <source>
        <dbReference type="EMBL" id="SIQ42294.1"/>
    </source>
</evidence>
<protein>
    <submittedName>
        <fullName evidence="3">Predicted neuraminidase (Sialidase)</fullName>
    </submittedName>
</protein>
<gene>
    <name evidence="3" type="ORF">SAMN05421672_10669</name>
</gene>
<dbReference type="EMBL" id="FTMC01000006">
    <property type="protein sequence ID" value="SIQ42294.1"/>
    <property type="molecule type" value="Genomic_DNA"/>
</dbReference>
<dbReference type="PANTHER" id="PTHR43752:SF2">
    <property type="entry name" value="BNR_ASP-BOX REPEAT FAMILY PROTEIN"/>
    <property type="match status" value="1"/>
</dbReference>
<organism evidence="3 4">
    <name type="scientific">Pseudomonas flexibilis</name>
    <dbReference type="NCBI Taxonomy" id="706570"/>
    <lineage>
        <taxon>Bacteria</taxon>
        <taxon>Pseudomonadati</taxon>
        <taxon>Pseudomonadota</taxon>
        <taxon>Gammaproteobacteria</taxon>
        <taxon>Pseudomonadales</taxon>
        <taxon>Pseudomonadaceae</taxon>
        <taxon>Pseudomonas</taxon>
    </lineage>
</organism>
<feature type="signal peptide" evidence="1">
    <location>
        <begin position="1"/>
        <end position="25"/>
    </location>
</feature>
<dbReference type="Proteomes" id="UP000186079">
    <property type="component" value="Unassembled WGS sequence"/>
</dbReference>
<dbReference type="Pfam" id="PF13088">
    <property type="entry name" value="BNR_2"/>
    <property type="match status" value="1"/>
</dbReference>
<name>A0A1N6SMM6_9PSED</name>
<dbReference type="RefSeq" id="WP_039560738.1">
    <property type="nucleotide sequence ID" value="NZ_FTMC01000006.1"/>
</dbReference>
<evidence type="ECO:0000313" key="4">
    <source>
        <dbReference type="Proteomes" id="UP000186079"/>
    </source>
</evidence>
<dbReference type="Gene3D" id="2.120.10.10">
    <property type="match status" value="1"/>
</dbReference>
<reference evidence="3 4" key="1">
    <citation type="submission" date="2017-01" db="EMBL/GenBank/DDBJ databases">
        <authorList>
            <person name="Mah S.A."/>
            <person name="Swanson W.J."/>
            <person name="Moy G.W."/>
            <person name="Vacquier V.D."/>
        </authorList>
    </citation>
    <scope>NUCLEOTIDE SEQUENCE [LARGE SCALE GENOMIC DNA]</scope>
    <source>
        <strain evidence="3 4">ATCC 29606</strain>
    </source>
</reference>
<keyword evidence="1" id="KW-0732">Signal</keyword>
<sequence length="432" mass="47889">MKPHTFKRLALTLGGLGLAAVFAFAWQSKPQPQLAGFALPQTQVVPLAGDQQPVFESRFASSNLQNFAHASAITALPNGDLLSVWFAGSREGAADVQIRGARFDVRSGTWGEEMILATRESTQRGLQKHIRKLGNPVVVVTPDERLWMFYVSVSIGGWAASSINAMFSDDLGNTWSTPRQLVTSPFLNISTLVRGAPVVHADGSIGLPVYHEFLGKFAEYLYLDRNGEVVDKFRISHGNHSLQPTVVPLDGQRAVAMLRYAGDELHRVLASRTEDGGQTWSAPVPLAPNNPNSSLAAIVTPRHGLLVALNDLTEGRFRLSLYGADAELQQWTPLMDLDESPDPEGDPVDEATYQSLLRAEYRQARADLGDADLDALLERHDRRVCKRGRCNLEYDYPYVIRGADGRYHLVYSWNHSFIKHVSFNDAWLEQQL</sequence>
<dbReference type="InterPro" id="IPR036278">
    <property type="entry name" value="Sialidase_sf"/>
</dbReference>
<dbReference type="CDD" id="cd15482">
    <property type="entry name" value="Sialidase_non-viral"/>
    <property type="match status" value="1"/>
</dbReference>
<dbReference type="SUPFAM" id="SSF50939">
    <property type="entry name" value="Sialidases"/>
    <property type="match status" value="1"/>
</dbReference>
<evidence type="ECO:0000256" key="1">
    <source>
        <dbReference type="SAM" id="SignalP"/>
    </source>
</evidence>
<dbReference type="InterPro" id="IPR011040">
    <property type="entry name" value="Sialidase"/>
</dbReference>